<sequence length="335" mass="36534">RKLNEFDRQSSTIVSNISALEGALKSGTAQVVADFNGFSATTGFPSYDTGDLEWVKETQLAWNKRRATIDATYISEVESNNQYDRIVQKVYDYKELTDEDVEFLVTYSDKNPSKKLDKEIQEALNRYFGIEKSKDAVDAMSKGSSIYDYFNIYKAVIVETVASSEKAGELSRALKAKDFSKFMDISEDVMKNSEWIASFEKVNNIIGGEGLSIDDLKSGWNAIKVGKKPGGLTVKNTAKSIGVLGGAVAVFDGVSTYFDRREQYGEQAAMIDGVAHTGTAVTSIYAGSLIGSAIPIPVVGTVVGAVGGYLVGGTLNTLYDGLVHNDWDLDNFSLW</sequence>
<dbReference type="EMBL" id="JAFBEH010000084">
    <property type="protein sequence ID" value="MBM7643797.1"/>
    <property type="molecule type" value="Genomic_DNA"/>
</dbReference>
<protein>
    <recommendedName>
        <fullName evidence="3">Virulence protein</fullName>
    </recommendedName>
</protein>
<name>A0ABS2PUR2_9STRE</name>
<reference evidence="1 2" key="1">
    <citation type="submission" date="2021-01" db="EMBL/GenBank/DDBJ databases">
        <title>Genomic Encyclopedia of Type Strains, Phase IV (KMG-IV): sequencing the most valuable type-strain genomes for metagenomic binning, comparative biology and taxonomic classification.</title>
        <authorList>
            <person name="Goeker M."/>
        </authorList>
    </citation>
    <scope>NUCLEOTIDE SEQUENCE [LARGE SCALE GENOMIC DNA]</scope>
    <source>
        <strain evidence="1 2">DSM 27382</strain>
    </source>
</reference>
<feature type="non-terminal residue" evidence="1">
    <location>
        <position position="1"/>
    </location>
</feature>
<evidence type="ECO:0000313" key="1">
    <source>
        <dbReference type="EMBL" id="MBM7643797.1"/>
    </source>
</evidence>
<gene>
    <name evidence="1" type="ORF">JOC28_002129</name>
</gene>
<keyword evidence="2" id="KW-1185">Reference proteome</keyword>
<evidence type="ECO:0008006" key="3">
    <source>
        <dbReference type="Google" id="ProtNLM"/>
    </source>
</evidence>
<dbReference type="Proteomes" id="UP000697472">
    <property type="component" value="Unassembled WGS sequence"/>
</dbReference>
<dbReference type="RefSeq" id="WP_205010629.1">
    <property type="nucleotide sequence ID" value="NZ_JAFBEH010000084.1"/>
</dbReference>
<accession>A0ABS2PUR2</accession>
<comment type="caution">
    <text evidence="1">The sequence shown here is derived from an EMBL/GenBank/DDBJ whole genome shotgun (WGS) entry which is preliminary data.</text>
</comment>
<proteinExistence type="predicted"/>
<evidence type="ECO:0000313" key="2">
    <source>
        <dbReference type="Proteomes" id="UP000697472"/>
    </source>
</evidence>
<organism evidence="1 2">
    <name type="scientific">Streptococcus loxodontisalivarius</name>
    <dbReference type="NCBI Taxonomy" id="1349415"/>
    <lineage>
        <taxon>Bacteria</taxon>
        <taxon>Bacillati</taxon>
        <taxon>Bacillota</taxon>
        <taxon>Bacilli</taxon>
        <taxon>Lactobacillales</taxon>
        <taxon>Streptococcaceae</taxon>
        <taxon>Streptococcus</taxon>
    </lineage>
</organism>